<protein>
    <submittedName>
        <fullName evidence="4">Ribonuclease H</fullName>
    </submittedName>
</protein>
<dbReference type="GO" id="GO:0015074">
    <property type="term" value="P:DNA integration"/>
    <property type="evidence" value="ECO:0007669"/>
    <property type="project" value="InterPro"/>
</dbReference>
<dbReference type="PANTHER" id="PTHR37984">
    <property type="entry name" value="PROTEIN CBG26694"/>
    <property type="match status" value="1"/>
</dbReference>
<dbReference type="AlphaFoldDB" id="A0AAF5DLZ2"/>
<dbReference type="SUPFAM" id="SSF56672">
    <property type="entry name" value="DNA/RNA polymerases"/>
    <property type="match status" value="1"/>
</dbReference>
<dbReference type="CDD" id="cd01647">
    <property type="entry name" value="RT_LTR"/>
    <property type="match status" value="1"/>
</dbReference>
<feature type="domain" description="RNase H type-1" evidence="1">
    <location>
        <begin position="1361"/>
        <end position="1507"/>
    </location>
</feature>
<dbReference type="PANTHER" id="PTHR37984:SF5">
    <property type="entry name" value="PROTEIN NYNRIN-LIKE"/>
    <property type="match status" value="1"/>
</dbReference>
<dbReference type="WBParaSite" id="TCONS_00013739.p1">
    <property type="protein sequence ID" value="TCONS_00013739.p1"/>
    <property type="gene ID" value="XLOC_008641"/>
</dbReference>
<reference evidence="4" key="1">
    <citation type="submission" date="2024-02" db="UniProtKB">
        <authorList>
            <consortium name="WormBaseParasite"/>
        </authorList>
    </citation>
    <scope>IDENTIFICATION</scope>
</reference>
<dbReference type="InterPro" id="IPR001584">
    <property type="entry name" value="Integrase_cat-core"/>
</dbReference>
<dbReference type="InterPro" id="IPR000477">
    <property type="entry name" value="RT_dom"/>
</dbReference>
<dbReference type="InterPro" id="IPR002156">
    <property type="entry name" value="RNaseH_domain"/>
</dbReference>
<organism evidence="3 4">
    <name type="scientific">Strongyloides stercoralis</name>
    <name type="common">Threadworm</name>
    <dbReference type="NCBI Taxonomy" id="6248"/>
    <lineage>
        <taxon>Eukaryota</taxon>
        <taxon>Metazoa</taxon>
        <taxon>Ecdysozoa</taxon>
        <taxon>Nematoda</taxon>
        <taxon>Chromadorea</taxon>
        <taxon>Rhabditida</taxon>
        <taxon>Tylenchina</taxon>
        <taxon>Panagrolaimomorpha</taxon>
        <taxon>Strongyloidoidea</taxon>
        <taxon>Strongyloididae</taxon>
        <taxon>Strongyloides</taxon>
    </lineage>
</organism>
<dbReference type="Pfam" id="PF00078">
    <property type="entry name" value="RVT_1"/>
    <property type="match status" value="1"/>
</dbReference>
<dbReference type="SUPFAM" id="SSF53098">
    <property type="entry name" value="Ribonuclease H-like"/>
    <property type="match status" value="2"/>
</dbReference>
<evidence type="ECO:0000313" key="3">
    <source>
        <dbReference type="Proteomes" id="UP000035681"/>
    </source>
</evidence>
<accession>A0AAF5DLZ2</accession>
<dbReference type="InterPro" id="IPR036397">
    <property type="entry name" value="RNaseH_sf"/>
</dbReference>
<dbReference type="InterPro" id="IPR043128">
    <property type="entry name" value="Rev_trsase/Diguanyl_cyclase"/>
</dbReference>
<dbReference type="GO" id="GO:0042575">
    <property type="term" value="C:DNA polymerase complex"/>
    <property type="evidence" value="ECO:0007669"/>
    <property type="project" value="UniProtKB-ARBA"/>
</dbReference>
<dbReference type="PROSITE" id="PS50879">
    <property type="entry name" value="RNASE_H_1"/>
    <property type="match status" value="1"/>
</dbReference>
<dbReference type="Gene3D" id="3.10.10.10">
    <property type="entry name" value="HIV Type 1 Reverse Transcriptase, subunit A, domain 1"/>
    <property type="match status" value="1"/>
</dbReference>
<dbReference type="InterPro" id="IPR043502">
    <property type="entry name" value="DNA/RNA_pol_sf"/>
</dbReference>
<dbReference type="InterPro" id="IPR050951">
    <property type="entry name" value="Retrovirus_Pol_polyprotein"/>
</dbReference>
<proteinExistence type="predicted"/>
<evidence type="ECO:0000313" key="4">
    <source>
        <dbReference type="WBParaSite" id="TCONS_00013739.p1"/>
    </source>
</evidence>
<dbReference type="Gene3D" id="3.30.420.10">
    <property type="entry name" value="Ribonuclease H-like superfamily/Ribonuclease H"/>
    <property type="match status" value="2"/>
</dbReference>
<evidence type="ECO:0000259" key="2">
    <source>
        <dbReference type="PROSITE" id="PS50994"/>
    </source>
</evidence>
<dbReference type="GO" id="GO:0004523">
    <property type="term" value="F:RNA-DNA hybrid ribonuclease activity"/>
    <property type="evidence" value="ECO:0007669"/>
    <property type="project" value="InterPro"/>
</dbReference>
<keyword evidence="3" id="KW-1185">Reference proteome</keyword>
<sequence>LATNKDFIYSRKKTNNFIEQEVNMSRHDMELYKSLAIYYNEESSISANLKKFENAMRYAEYEVRHENGGISFNSILENKKKCDVKKDYGRLLRLETCYMDEDMKVASLMRAIPDLWRRRMCRSLLKNDTSETINSEDIFKFIDETVKENCERQSVAVMISDVYNIKFDNRQESALSEFLTKLEEGYENIIDDKKVIKICVIIAFINGIPARCKESLCTSNRLPSYDEVYKFAMEEDIRFKNRVRYQRNLRSRINSFDERVNDKFDKKSSLHEIKREDVKHERKFDDKNKKIGLKSQSDSDSKKPEIVFQNLSVGEERKICTARCKIEGYDEEVIFGIDSCAEITTIPKNVYDKFPSHLKEKLNRSAKVFRVQGIHNSESSTEGSLMLKLTICNSDHKDMEIEVFIDPLSNIPLLCYDHLKKFNINPINLGFKKESDQFKDARTGLIFGGEAPILKKVLLEPESRVLLDKDYEPGNKLWAKFTVTEDYVPTRPKILPVAKNIEHLVLKELEEAISKGWLKKVKNGTLVENINQMVVVKKIDDEGNIKVRICHACLNVNKYIKLPELPELPNAKELLLMHGLETLSLFDIKSAFNRISLDESCKKYCYIGTPFGVFESQVLIFGLRISPYLFYKAMRLLFEDMEDKVKIYIDDLINISPLSIHDEVNAEICRRLRRYNLKLSPNKCFVNVKSAIFLGFKVDLESGITIPRQRMQALLGIECPDTPSAFKRVIAKFQYFSMTVPNFLILVEPLHKQSIGEGKLRDSVVTLFEDLKNAVAKSISLEYIKEGCKSLSVYLACTRYAIASLMTCDYEDGSHRPFALGGRSLRCHEVNYLEGTKLLLGLKEILYENMIISTCFDIFCYTNVKNIDKIMNATPKVAVNSHQRIMLELLPFQITYKFCNTKENIISLLVESKFDEIDKGLVVYNNLSKAAPFNYEPLEPNEIKLNYLLDKDAKILAEIAKTGKWSPEQKLMISGTFKSKLDAISINDGLLFVEGKLFVPEGLIEKTIEWLHRHHQSYNCMINESKKFFIFNSISSRLKDKYISCSLCNNHRRNKVRKISSWPSVEFSHERFHGDIGEFKSKKFLCLYDCYSGYCITDYLKTESSSEVLKSLIKIYDRVGRPMIQVFDNATCFTAQKVLDELENLKIIVKYSIPMASQSNGSGEKGIGIIKSKLEKFWDIKKDFKISLAKATLAANERVFNKGLSAKELFFGYESNTSTLMIKYSDWNQPMDCDVLFKMKWGDKEWLQGKVIERLSENTFVIEYENKLYVRKIDVINFLKEGKIVKLEKVVDEYKVEEKGYVEDTSYEEMVDECLTMTQMDKIKGKSNRAVGKPLKVAKDYELVSDKADSEEEFQKIVDVYKPQLICATDGSEKEGKGFAYTISSNELDIDIQKCFKGAPRSSAQTLEVLALVCLLKHLNEFSDKISGKILIAIDNQYVYDGLACNLLTWEANAWSKTDNGILAHGDLWKCIRDYIRGKSWIIIKVRSHKGIRVNESVDYLARKGASLSSKDAVSTAWVLNNSVSQF</sequence>
<dbReference type="InterPro" id="IPR012337">
    <property type="entry name" value="RNaseH-like_sf"/>
</dbReference>
<dbReference type="GO" id="GO:0003676">
    <property type="term" value="F:nucleic acid binding"/>
    <property type="evidence" value="ECO:0007669"/>
    <property type="project" value="InterPro"/>
</dbReference>
<name>A0AAF5DLZ2_STRER</name>
<dbReference type="PROSITE" id="PS50994">
    <property type="entry name" value="INTEGRASE"/>
    <property type="match status" value="1"/>
</dbReference>
<dbReference type="Gene3D" id="3.30.70.270">
    <property type="match status" value="1"/>
</dbReference>
<dbReference type="Pfam" id="PF00075">
    <property type="entry name" value="RNase_H"/>
    <property type="match status" value="1"/>
</dbReference>
<evidence type="ECO:0000259" key="1">
    <source>
        <dbReference type="PROSITE" id="PS50879"/>
    </source>
</evidence>
<dbReference type="Proteomes" id="UP000035681">
    <property type="component" value="Unplaced"/>
</dbReference>
<feature type="domain" description="Integrase catalytic" evidence="2">
    <location>
        <begin position="1059"/>
        <end position="1201"/>
    </location>
</feature>